<dbReference type="GO" id="GO:0046872">
    <property type="term" value="F:metal ion binding"/>
    <property type="evidence" value="ECO:0007669"/>
    <property type="project" value="UniProtKB-KW"/>
</dbReference>
<evidence type="ECO:0000256" key="11">
    <source>
        <dbReference type="ARBA" id="ARBA00023136"/>
    </source>
</evidence>
<comment type="subcellular location">
    <subcellularLocation>
        <location evidence="2">Membrane</location>
        <topology evidence="2">Multi-pass membrane protein</topology>
    </subcellularLocation>
</comment>
<proteinExistence type="inferred from homology"/>
<dbReference type="CDD" id="cd06161">
    <property type="entry name" value="S2P-M50_SpoIVFB"/>
    <property type="match status" value="1"/>
</dbReference>
<feature type="transmembrane region" description="Helical" evidence="12">
    <location>
        <begin position="16"/>
        <end position="42"/>
    </location>
</feature>
<keyword evidence="11 12" id="KW-0472">Membrane</keyword>
<sequence length="287" mass="32392">MSRFQIAGIRLKIHPFFWLIAIAAAATGQFMALITLFAIVIMHELGHVFAALAVGWRVTSIELLPFGGVAKVDEGGSTKAADEVIVALAGPFVNVVMIVIGYGFWRFGIWGDAWSEFFLTGNALIAGFNLLPIWPLDGGKVLQAMLSKFISFYYAAQYSLYWSSSCLVVLIAVSFLFSFQWNLIIICVYLLFENRMAWKQGQYQFIRFLLMKRDLQKKDTLPIVTRTITPDTSLSGAVKLLKKEAFHRFYVNDLRSNRIAVLCEDRILSFFFEKNPNKTISEIITVG</sequence>
<feature type="transmembrane region" description="Helical" evidence="12">
    <location>
        <begin position="117"/>
        <end position="134"/>
    </location>
</feature>
<feature type="transmembrane region" description="Helical" evidence="12">
    <location>
        <begin position="84"/>
        <end position="105"/>
    </location>
</feature>
<comment type="caution">
    <text evidence="14">The sequence shown here is derived from an EMBL/GenBank/DDBJ whole genome shotgun (WGS) entry which is preliminary data.</text>
</comment>
<evidence type="ECO:0000256" key="12">
    <source>
        <dbReference type="SAM" id="Phobius"/>
    </source>
</evidence>
<dbReference type="Pfam" id="PF02163">
    <property type="entry name" value="Peptidase_M50"/>
    <property type="match status" value="1"/>
</dbReference>
<evidence type="ECO:0000313" key="14">
    <source>
        <dbReference type="EMBL" id="RKD23902.1"/>
    </source>
</evidence>
<dbReference type="GO" id="GO:0006508">
    <property type="term" value="P:proteolysis"/>
    <property type="evidence" value="ECO:0007669"/>
    <property type="project" value="UniProtKB-KW"/>
</dbReference>
<evidence type="ECO:0000259" key="13">
    <source>
        <dbReference type="Pfam" id="PF02163"/>
    </source>
</evidence>
<dbReference type="PANTHER" id="PTHR39188">
    <property type="entry name" value="MEMBRANE-ASSOCIATED ZINC METALLOPROTEASE M50B"/>
    <property type="match status" value="1"/>
</dbReference>
<dbReference type="AlphaFoldDB" id="A0A419SIX2"/>
<evidence type="ECO:0000256" key="4">
    <source>
        <dbReference type="ARBA" id="ARBA00022670"/>
    </source>
</evidence>
<dbReference type="InterPro" id="IPR008915">
    <property type="entry name" value="Peptidase_M50"/>
</dbReference>
<evidence type="ECO:0000256" key="10">
    <source>
        <dbReference type="ARBA" id="ARBA00023049"/>
    </source>
</evidence>
<evidence type="ECO:0000256" key="7">
    <source>
        <dbReference type="ARBA" id="ARBA00022801"/>
    </source>
</evidence>
<protein>
    <recommendedName>
        <fullName evidence="13">Peptidase M50 domain-containing protein</fullName>
    </recommendedName>
</protein>
<comment type="cofactor">
    <cofactor evidence="1">
        <name>Zn(2+)</name>
        <dbReference type="ChEBI" id="CHEBI:29105"/>
    </cofactor>
</comment>
<name>A0A419SIX2_9BACL</name>
<keyword evidence="10" id="KW-0482">Metalloprotease</keyword>
<evidence type="ECO:0000256" key="6">
    <source>
        <dbReference type="ARBA" id="ARBA00022723"/>
    </source>
</evidence>
<evidence type="ECO:0000256" key="9">
    <source>
        <dbReference type="ARBA" id="ARBA00022989"/>
    </source>
</evidence>
<dbReference type="GO" id="GO:0016020">
    <property type="term" value="C:membrane"/>
    <property type="evidence" value="ECO:0007669"/>
    <property type="project" value="UniProtKB-SubCell"/>
</dbReference>
<keyword evidence="5 12" id="KW-0812">Transmembrane</keyword>
<evidence type="ECO:0000256" key="5">
    <source>
        <dbReference type="ARBA" id="ARBA00022692"/>
    </source>
</evidence>
<accession>A0A419SIX2</accession>
<evidence type="ECO:0000256" key="1">
    <source>
        <dbReference type="ARBA" id="ARBA00001947"/>
    </source>
</evidence>
<dbReference type="GO" id="GO:0008237">
    <property type="term" value="F:metallopeptidase activity"/>
    <property type="evidence" value="ECO:0007669"/>
    <property type="project" value="UniProtKB-KW"/>
</dbReference>
<dbReference type="EMBL" id="MCHY01000008">
    <property type="protein sequence ID" value="RKD23902.1"/>
    <property type="molecule type" value="Genomic_DNA"/>
</dbReference>
<feature type="transmembrane region" description="Helical" evidence="12">
    <location>
        <begin position="167"/>
        <end position="192"/>
    </location>
</feature>
<keyword evidence="15" id="KW-1185">Reference proteome</keyword>
<keyword evidence="9 12" id="KW-1133">Transmembrane helix</keyword>
<reference evidence="14 15" key="1">
    <citation type="submission" date="2016-08" db="EMBL/GenBank/DDBJ databases">
        <title>Novel Firmicute Genomes.</title>
        <authorList>
            <person name="Poppleton D.I."/>
            <person name="Gribaldo S."/>
        </authorList>
    </citation>
    <scope>NUCLEOTIDE SEQUENCE [LARGE SCALE GENOMIC DNA]</scope>
    <source>
        <strain evidence="14 15">RAOx-1</strain>
    </source>
</reference>
<dbReference type="Proteomes" id="UP000284219">
    <property type="component" value="Unassembled WGS sequence"/>
</dbReference>
<evidence type="ECO:0000256" key="3">
    <source>
        <dbReference type="ARBA" id="ARBA00007931"/>
    </source>
</evidence>
<dbReference type="PANTHER" id="PTHR39188:SF3">
    <property type="entry name" value="STAGE IV SPORULATION PROTEIN FB"/>
    <property type="match status" value="1"/>
</dbReference>
<gene>
    <name evidence="14" type="ORF">BEP19_05605</name>
</gene>
<keyword evidence="4" id="KW-0645">Protease</keyword>
<comment type="similarity">
    <text evidence="3">Belongs to the peptidase M50B family.</text>
</comment>
<evidence type="ECO:0000313" key="15">
    <source>
        <dbReference type="Proteomes" id="UP000284219"/>
    </source>
</evidence>
<evidence type="ECO:0000256" key="2">
    <source>
        <dbReference type="ARBA" id="ARBA00004141"/>
    </source>
</evidence>
<keyword evidence="6" id="KW-0479">Metal-binding</keyword>
<evidence type="ECO:0000256" key="8">
    <source>
        <dbReference type="ARBA" id="ARBA00022833"/>
    </source>
</evidence>
<dbReference type="OrthoDB" id="166377at2"/>
<organism evidence="14 15">
    <name type="scientific">Ammoniphilus oxalaticus</name>
    <dbReference type="NCBI Taxonomy" id="66863"/>
    <lineage>
        <taxon>Bacteria</taxon>
        <taxon>Bacillati</taxon>
        <taxon>Bacillota</taxon>
        <taxon>Bacilli</taxon>
        <taxon>Bacillales</taxon>
        <taxon>Paenibacillaceae</taxon>
        <taxon>Aneurinibacillus group</taxon>
        <taxon>Ammoniphilus</taxon>
    </lineage>
</organism>
<dbReference type="RefSeq" id="WP_120189132.1">
    <property type="nucleotide sequence ID" value="NZ_MCHY01000008.1"/>
</dbReference>
<feature type="domain" description="Peptidase M50" evidence="13">
    <location>
        <begin position="32"/>
        <end position="104"/>
    </location>
</feature>
<keyword evidence="8" id="KW-0862">Zinc</keyword>
<keyword evidence="7" id="KW-0378">Hydrolase</keyword>